<dbReference type="InterPro" id="IPR006379">
    <property type="entry name" value="HAD-SF_hydro_IIB"/>
</dbReference>
<organism evidence="1 2">
    <name type="scientific">Luteococcus peritonei</name>
    <dbReference type="NCBI Taxonomy" id="88874"/>
    <lineage>
        <taxon>Bacteria</taxon>
        <taxon>Bacillati</taxon>
        <taxon>Actinomycetota</taxon>
        <taxon>Actinomycetes</taxon>
        <taxon>Propionibacteriales</taxon>
        <taxon>Propionibacteriaceae</taxon>
        <taxon>Luteococcus</taxon>
    </lineage>
</organism>
<dbReference type="PANTHER" id="PTHR10000:SF8">
    <property type="entry name" value="HAD SUPERFAMILY HYDROLASE-LIKE, TYPE 3"/>
    <property type="match status" value="1"/>
</dbReference>
<keyword evidence="2" id="KW-1185">Reference proteome</keyword>
<comment type="caution">
    <text evidence="1">The sequence shown here is derived from an EMBL/GenBank/DDBJ whole genome shotgun (WGS) entry which is preliminary data.</text>
</comment>
<dbReference type="SFLD" id="SFLDS00003">
    <property type="entry name" value="Haloacid_Dehalogenase"/>
    <property type="match status" value="1"/>
</dbReference>
<name>A0ABW4RTJ8_9ACTN</name>
<dbReference type="GO" id="GO:0016787">
    <property type="term" value="F:hydrolase activity"/>
    <property type="evidence" value="ECO:0007669"/>
    <property type="project" value="UniProtKB-KW"/>
</dbReference>
<dbReference type="RefSeq" id="WP_343872798.1">
    <property type="nucleotide sequence ID" value="NZ_BAAAIX010000009.1"/>
</dbReference>
<dbReference type="Gene3D" id="3.30.1240.20">
    <property type="match status" value="1"/>
</dbReference>
<sequence length="257" mass="28326">MPEPGDIKIVAFDLDDTLAESKSAVQPEMARTLTDLLAVRPVCIISGGRLEQFQSQVLANLPEDADLRNLHLMPTCGTRYLRFEDGDWVEVYKHDLDEADKQAAITSLERRAKELNLWETDGRVQGDRIEDRGSQITFSALGQRASVADKHAWDPGSVKRNALREAVAADVPQLEVRAGGSTSIDITMKGIDKAHGMRELEQQTGIPQANMLFVGDRLQPGGNDYPVLEMGIACQAVEGPQETLAFVQDLVKKFQQA</sequence>
<dbReference type="InterPro" id="IPR043169">
    <property type="entry name" value="PMM_cap"/>
</dbReference>
<dbReference type="PANTHER" id="PTHR10000">
    <property type="entry name" value="PHOSPHOSERINE PHOSPHATASE"/>
    <property type="match status" value="1"/>
</dbReference>
<dbReference type="EMBL" id="JBHUFZ010000011">
    <property type="protein sequence ID" value="MFD1889661.1"/>
    <property type="molecule type" value="Genomic_DNA"/>
</dbReference>
<dbReference type="SFLD" id="SFLDG01143">
    <property type="entry name" value="C2.B.3:_Phosphomannomutase_Lik"/>
    <property type="match status" value="1"/>
</dbReference>
<accession>A0ABW4RTJ8</accession>
<gene>
    <name evidence="1" type="ORF">ACFSCS_05575</name>
</gene>
<keyword evidence="1" id="KW-0378">Hydrolase</keyword>
<evidence type="ECO:0000313" key="2">
    <source>
        <dbReference type="Proteomes" id="UP001597326"/>
    </source>
</evidence>
<dbReference type="InterPro" id="IPR036412">
    <property type="entry name" value="HAD-like_sf"/>
</dbReference>
<dbReference type="Pfam" id="PF08282">
    <property type="entry name" value="Hydrolase_3"/>
    <property type="match status" value="1"/>
</dbReference>
<proteinExistence type="predicted"/>
<dbReference type="NCBIfam" id="TIGR01484">
    <property type="entry name" value="HAD-SF-IIB"/>
    <property type="match status" value="1"/>
</dbReference>
<reference evidence="2" key="1">
    <citation type="journal article" date="2019" name="Int. J. Syst. Evol. Microbiol.">
        <title>The Global Catalogue of Microorganisms (GCM) 10K type strain sequencing project: providing services to taxonomists for standard genome sequencing and annotation.</title>
        <authorList>
            <consortium name="The Broad Institute Genomics Platform"/>
            <consortium name="The Broad Institute Genome Sequencing Center for Infectious Disease"/>
            <person name="Wu L."/>
            <person name="Ma J."/>
        </authorList>
    </citation>
    <scope>NUCLEOTIDE SEQUENCE [LARGE SCALE GENOMIC DNA]</scope>
    <source>
        <strain evidence="2">CAIM 431</strain>
    </source>
</reference>
<evidence type="ECO:0000313" key="1">
    <source>
        <dbReference type="EMBL" id="MFD1889661.1"/>
    </source>
</evidence>
<dbReference type="SFLD" id="SFLDG01140">
    <property type="entry name" value="C2.B:_Phosphomannomutase_and_P"/>
    <property type="match status" value="1"/>
</dbReference>
<dbReference type="Proteomes" id="UP001597326">
    <property type="component" value="Unassembled WGS sequence"/>
</dbReference>
<dbReference type="SUPFAM" id="SSF56784">
    <property type="entry name" value="HAD-like"/>
    <property type="match status" value="1"/>
</dbReference>
<dbReference type="Gene3D" id="3.40.50.1000">
    <property type="entry name" value="HAD superfamily/HAD-like"/>
    <property type="match status" value="1"/>
</dbReference>
<protein>
    <submittedName>
        <fullName evidence="1">HAD-IIB family hydrolase</fullName>
    </submittedName>
</protein>
<dbReference type="InterPro" id="IPR023214">
    <property type="entry name" value="HAD_sf"/>
</dbReference>